<evidence type="ECO:0000256" key="5">
    <source>
        <dbReference type="ARBA" id="ARBA00023143"/>
    </source>
</evidence>
<organism evidence="9 10">
    <name type="scientific">Marinimicrobium koreense</name>
    <dbReference type="NCBI Taxonomy" id="306545"/>
    <lineage>
        <taxon>Bacteria</taxon>
        <taxon>Pseudomonadati</taxon>
        <taxon>Pseudomonadota</taxon>
        <taxon>Gammaproteobacteria</taxon>
        <taxon>Cellvibrionales</taxon>
        <taxon>Cellvibrionaceae</taxon>
        <taxon>Marinimicrobium</taxon>
    </lineage>
</organism>
<feature type="coiled-coil region" evidence="6">
    <location>
        <begin position="52"/>
        <end position="79"/>
    </location>
</feature>
<sequence>MRVSTSQIYSIADIGMRDAQSAVNKTSEQISTGKRVLSPADDPVAATSILRLNQQLGRIEQYEKNVNAAENSLEQEEVAIQSIVTLMQRMKELAVRAGNTGVMTPTDYQSIAAEVDSRIGELINLQNTRNASGQYIFSGHQGDTQPFTEDGGGNFSYHGDEGQMRIQISETGSVPVSDSGKALFVDVPSGHNTMNTRPSEANRAVPPARINVGEIVDQEAYDEFYPRDMKITFNAPESVNPPAANYTITDDKGRVLVANAAYEQGEAIEINGVRVRISGQPYAGEAATPGTIDFGAVTPVDFTGAPETVTLTVGGKSETLVLDRPINNAADLAAALSSTAEVTAGSGADRNAERLANLGVVVDANGLSVPSGQNLTVRNGTANTDSVFGVATQNDGTTSTDGELAEPGDSFLITSSNKQGLLTTLSRLSEAMKNVESNPESKAELSNIIGQTLTNLDNGMTHLTAAQGDLGARLNTLESTRDLLADTKLHSEEVLADIQDLDYAEASTRLQMESLVLSAAQQTFAKVSGLSLFNYL</sequence>
<keyword evidence="5" id="KW-0975">Bacterial flagellum</keyword>
<dbReference type="InterPro" id="IPR001029">
    <property type="entry name" value="Flagellin_N"/>
</dbReference>
<protein>
    <submittedName>
        <fullName evidence="9">Flagellar hook-associated protein 3 FlgL</fullName>
    </submittedName>
</protein>
<dbReference type="GO" id="GO:0005576">
    <property type="term" value="C:extracellular region"/>
    <property type="evidence" value="ECO:0007669"/>
    <property type="project" value="UniProtKB-SubCell"/>
</dbReference>
<dbReference type="Pfam" id="PF00669">
    <property type="entry name" value="Flagellin_N"/>
    <property type="match status" value="1"/>
</dbReference>
<comment type="caution">
    <text evidence="9">The sequence shown here is derived from an EMBL/GenBank/DDBJ whole genome shotgun (WGS) entry which is preliminary data.</text>
</comment>
<evidence type="ECO:0000313" key="10">
    <source>
        <dbReference type="Proteomes" id="UP000273643"/>
    </source>
</evidence>
<keyword evidence="9" id="KW-0969">Cilium</keyword>
<evidence type="ECO:0000259" key="7">
    <source>
        <dbReference type="Pfam" id="PF00669"/>
    </source>
</evidence>
<dbReference type="PANTHER" id="PTHR42792:SF1">
    <property type="entry name" value="FLAGELLAR HOOK-ASSOCIATED PROTEIN 3"/>
    <property type="match status" value="1"/>
</dbReference>
<accession>A0A3N1NUP7</accession>
<evidence type="ECO:0000256" key="6">
    <source>
        <dbReference type="SAM" id="Coils"/>
    </source>
</evidence>
<dbReference type="PANTHER" id="PTHR42792">
    <property type="entry name" value="FLAGELLIN"/>
    <property type="match status" value="1"/>
</dbReference>
<dbReference type="GO" id="GO:0009424">
    <property type="term" value="C:bacterial-type flagellum hook"/>
    <property type="evidence" value="ECO:0007669"/>
    <property type="project" value="InterPro"/>
</dbReference>
<evidence type="ECO:0000313" key="9">
    <source>
        <dbReference type="EMBL" id="ROQ19925.1"/>
    </source>
</evidence>
<dbReference type="EMBL" id="RJUK01000001">
    <property type="protein sequence ID" value="ROQ19925.1"/>
    <property type="molecule type" value="Genomic_DNA"/>
</dbReference>
<dbReference type="AlphaFoldDB" id="A0A3N1NUP7"/>
<dbReference type="Pfam" id="PF00700">
    <property type="entry name" value="Flagellin_C"/>
    <property type="match status" value="1"/>
</dbReference>
<dbReference type="Proteomes" id="UP000273643">
    <property type="component" value="Unassembled WGS sequence"/>
</dbReference>
<keyword evidence="9" id="KW-0966">Cell projection</keyword>
<name>A0A3N1NUP7_9GAMM</name>
<dbReference type="GO" id="GO:0071973">
    <property type="term" value="P:bacterial-type flagellum-dependent cell motility"/>
    <property type="evidence" value="ECO:0007669"/>
    <property type="project" value="InterPro"/>
</dbReference>
<comment type="similarity">
    <text evidence="3">Belongs to the bacterial flagellin family.</text>
</comment>
<gene>
    <name evidence="9" type="ORF">EDC38_0516</name>
</gene>
<dbReference type="InterPro" id="IPR013384">
    <property type="entry name" value="Flagell_FlgL"/>
</dbReference>
<dbReference type="OrthoDB" id="9768249at2"/>
<evidence type="ECO:0000256" key="3">
    <source>
        <dbReference type="ARBA" id="ARBA00005709"/>
    </source>
</evidence>
<comment type="subcellular location">
    <subcellularLocation>
        <location evidence="1">Bacterial flagellum</location>
    </subcellularLocation>
    <subcellularLocation>
        <location evidence="2">Secreted</location>
    </subcellularLocation>
</comment>
<evidence type="ECO:0000256" key="4">
    <source>
        <dbReference type="ARBA" id="ARBA00022525"/>
    </source>
</evidence>
<dbReference type="RefSeq" id="WP_123637196.1">
    <property type="nucleotide sequence ID" value="NZ_RJUK01000001.1"/>
</dbReference>
<feature type="domain" description="Flagellin N-terminal" evidence="7">
    <location>
        <begin position="3"/>
        <end position="140"/>
    </location>
</feature>
<keyword evidence="10" id="KW-1185">Reference proteome</keyword>
<reference evidence="9 10" key="1">
    <citation type="submission" date="2018-11" db="EMBL/GenBank/DDBJ databases">
        <title>Genomic Encyclopedia of Type Strains, Phase IV (KMG-IV): sequencing the most valuable type-strain genomes for metagenomic binning, comparative biology and taxonomic classification.</title>
        <authorList>
            <person name="Goeker M."/>
        </authorList>
    </citation>
    <scope>NUCLEOTIDE SEQUENCE [LARGE SCALE GENOMIC DNA]</scope>
    <source>
        <strain evidence="9 10">DSM 16974</strain>
    </source>
</reference>
<evidence type="ECO:0000256" key="1">
    <source>
        <dbReference type="ARBA" id="ARBA00004365"/>
    </source>
</evidence>
<evidence type="ECO:0000259" key="8">
    <source>
        <dbReference type="Pfam" id="PF00700"/>
    </source>
</evidence>
<dbReference type="GO" id="GO:0005198">
    <property type="term" value="F:structural molecule activity"/>
    <property type="evidence" value="ECO:0007669"/>
    <property type="project" value="InterPro"/>
</dbReference>
<dbReference type="InterPro" id="IPR046358">
    <property type="entry name" value="Flagellin_C"/>
</dbReference>
<dbReference type="InterPro" id="IPR001492">
    <property type="entry name" value="Flagellin"/>
</dbReference>
<evidence type="ECO:0000256" key="2">
    <source>
        <dbReference type="ARBA" id="ARBA00004613"/>
    </source>
</evidence>
<keyword evidence="6" id="KW-0175">Coiled coil</keyword>
<keyword evidence="9" id="KW-0282">Flagellum</keyword>
<dbReference type="Gene3D" id="1.20.1330.10">
    <property type="entry name" value="f41 fragment of flagellin, N-terminal domain"/>
    <property type="match status" value="2"/>
</dbReference>
<dbReference type="SUPFAM" id="SSF64518">
    <property type="entry name" value="Phase 1 flagellin"/>
    <property type="match status" value="1"/>
</dbReference>
<keyword evidence="4" id="KW-0964">Secreted</keyword>
<proteinExistence type="inferred from homology"/>
<dbReference type="NCBIfam" id="TIGR02550">
    <property type="entry name" value="flagell_flgL"/>
    <property type="match status" value="1"/>
</dbReference>
<feature type="domain" description="Flagellin C-terminal" evidence="8">
    <location>
        <begin position="454"/>
        <end position="536"/>
    </location>
</feature>